<dbReference type="EMBL" id="PHFW01000003">
    <property type="protein sequence ID" value="PQM27003.1"/>
    <property type="molecule type" value="Genomic_DNA"/>
</dbReference>
<evidence type="ECO:0000313" key="1">
    <source>
        <dbReference type="EMBL" id="PQM27003.1"/>
    </source>
</evidence>
<name>A0A2S8B3S8_9SPHN</name>
<dbReference type="Proteomes" id="UP000238954">
    <property type="component" value="Chromosome"/>
</dbReference>
<accession>A0A2S8B3S8</accession>
<keyword evidence="2" id="KW-1185">Reference proteome</keyword>
<gene>
    <name evidence="1" type="ORF">CVO77_18740</name>
</gene>
<comment type="caution">
    <text evidence="1">The sequence shown here is derived from an EMBL/GenBank/DDBJ whole genome shotgun (WGS) entry which is preliminary data.</text>
</comment>
<reference evidence="2" key="1">
    <citation type="submission" date="2017-11" db="EMBL/GenBank/DDBJ databases">
        <title>The complete genome sequence of Sphingopyxis pomeranensis sp. nov. strain WS5A3p.</title>
        <authorList>
            <person name="Kaminski M.A."/>
        </authorList>
    </citation>
    <scope>NUCLEOTIDE SEQUENCE [LARGE SCALE GENOMIC DNA]</scope>
    <source>
        <strain evidence="2">WS5A3p</strain>
    </source>
</reference>
<organism evidence="1 2">
    <name type="scientific">Sphingopyxis lindanitolerans</name>
    <dbReference type="NCBI Taxonomy" id="2054227"/>
    <lineage>
        <taxon>Bacteria</taxon>
        <taxon>Pseudomonadati</taxon>
        <taxon>Pseudomonadota</taxon>
        <taxon>Alphaproteobacteria</taxon>
        <taxon>Sphingomonadales</taxon>
        <taxon>Sphingomonadaceae</taxon>
        <taxon>Sphingopyxis</taxon>
    </lineage>
</organism>
<protein>
    <submittedName>
        <fullName evidence="1">Uncharacterized protein</fullName>
    </submittedName>
</protein>
<sequence>MPTAEEDIAYYRRRIDACSEQARRAEYVSARRAHEGLARLYREKLVALGVDLAASDEQDAVELGAVREAADKASSRSTPGEL</sequence>
<proteinExistence type="predicted"/>
<evidence type="ECO:0000313" key="2">
    <source>
        <dbReference type="Proteomes" id="UP000238954"/>
    </source>
</evidence>
<dbReference type="AlphaFoldDB" id="A0A2S8B3S8"/>